<comment type="caution">
    <text evidence="2">The sequence shown here is derived from an EMBL/GenBank/DDBJ whole genome shotgun (WGS) entry which is preliminary data.</text>
</comment>
<proteinExistence type="predicted"/>
<dbReference type="InterPro" id="IPR038883">
    <property type="entry name" value="AN11006-like"/>
</dbReference>
<name>A0A4U0XAK0_9PEZI</name>
<organism evidence="2 3">
    <name type="scientific">Friedmanniomyces simplex</name>
    <dbReference type="NCBI Taxonomy" id="329884"/>
    <lineage>
        <taxon>Eukaryota</taxon>
        <taxon>Fungi</taxon>
        <taxon>Dikarya</taxon>
        <taxon>Ascomycota</taxon>
        <taxon>Pezizomycotina</taxon>
        <taxon>Dothideomycetes</taxon>
        <taxon>Dothideomycetidae</taxon>
        <taxon>Mycosphaerellales</taxon>
        <taxon>Teratosphaeriaceae</taxon>
        <taxon>Friedmanniomyces</taxon>
    </lineage>
</organism>
<evidence type="ECO:0000256" key="1">
    <source>
        <dbReference type="SAM" id="MobiDB-lite"/>
    </source>
</evidence>
<reference evidence="2 3" key="1">
    <citation type="submission" date="2017-03" db="EMBL/GenBank/DDBJ databases">
        <title>Genomes of endolithic fungi from Antarctica.</title>
        <authorList>
            <person name="Coleine C."/>
            <person name="Masonjones S."/>
            <person name="Stajich J.E."/>
        </authorList>
    </citation>
    <scope>NUCLEOTIDE SEQUENCE [LARGE SCALE GENOMIC DNA]</scope>
    <source>
        <strain evidence="2 3">CCFEE 5184</strain>
    </source>
</reference>
<dbReference type="Proteomes" id="UP000309340">
    <property type="component" value="Unassembled WGS sequence"/>
</dbReference>
<dbReference type="AlphaFoldDB" id="A0A4U0XAK0"/>
<dbReference type="PANTHER" id="PTHR42085:SF2">
    <property type="entry name" value="F-BOX DOMAIN-CONTAINING PROTEIN"/>
    <property type="match status" value="1"/>
</dbReference>
<dbReference type="PANTHER" id="PTHR42085">
    <property type="entry name" value="F-BOX DOMAIN-CONTAINING PROTEIN"/>
    <property type="match status" value="1"/>
</dbReference>
<evidence type="ECO:0000313" key="3">
    <source>
        <dbReference type="Proteomes" id="UP000309340"/>
    </source>
</evidence>
<dbReference type="EMBL" id="NAJQ01000319">
    <property type="protein sequence ID" value="TKA72203.1"/>
    <property type="molecule type" value="Genomic_DNA"/>
</dbReference>
<feature type="region of interest" description="Disordered" evidence="1">
    <location>
        <begin position="1"/>
        <end position="33"/>
    </location>
</feature>
<sequence>MPPKATKKAKVETTPEPKPATPKKPTPKKPKEPVVYKQLEKLAGSPIPIEVVYEGQSIQAKLEKAGGYGHTLKLEAPSAFSLFKTASAISQASPQHQIASVLVWWLTLHSSQMVITEGQYEGYQAVLLRPAKAFPFLKLPKEVRIRTYGFYFAQKGVVGEAIVIEGKRANKEVYAKTFAEGSKNRVGLLAVNKEIHEEAVQVFYAHTLKMESTSTLLDFLSQIPPSVRPLLKSLHIKTYIKTTSRNAMHFLADSRNLTQLHIDASVFSEGDPAKAAKTFYADAYKFLESIGAAKGEKTAGVKVLEFGRQAFQFKDDKKNAKPWASALVEEFRENLRNKLK</sequence>
<keyword evidence="3" id="KW-1185">Reference proteome</keyword>
<protein>
    <submittedName>
        <fullName evidence="2">Uncharacterized protein</fullName>
    </submittedName>
</protein>
<dbReference type="OrthoDB" id="62952at2759"/>
<evidence type="ECO:0000313" key="2">
    <source>
        <dbReference type="EMBL" id="TKA72203.1"/>
    </source>
</evidence>
<gene>
    <name evidence="2" type="ORF">B0A55_06964</name>
</gene>
<accession>A0A4U0XAK0</accession>